<accession>A0A5S9M5K6</accession>
<evidence type="ECO:0000313" key="2">
    <source>
        <dbReference type="Proteomes" id="UP000464658"/>
    </source>
</evidence>
<gene>
    <name evidence="1" type="ORF">BsIDN1_10620</name>
</gene>
<organism evidence="1 2">
    <name type="scientific">Bacillus safensis</name>
    <dbReference type="NCBI Taxonomy" id="561879"/>
    <lineage>
        <taxon>Bacteria</taxon>
        <taxon>Bacillati</taxon>
        <taxon>Bacillota</taxon>
        <taxon>Bacilli</taxon>
        <taxon>Bacillales</taxon>
        <taxon>Bacillaceae</taxon>
        <taxon>Bacillus</taxon>
    </lineage>
</organism>
<protein>
    <submittedName>
        <fullName evidence="1">Uncharacterized protein</fullName>
    </submittedName>
</protein>
<name>A0A5S9M5K6_BACIA</name>
<dbReference type="Proteomes" id="UP000464658">
    <property type="component" value="Chromosome"/>
</dbReference>
<proteinExistence type="predicted"/>
<reference evidence="1 2" key="1">
    <citation type="submission" date="2019-12" db="EMBL/GenBank/DDBJ databases">
        <title>Full genome sequence of a Bacillus safensis strain isolated from commercially available natto in Indonesia.</title>
        <authorList>
            <person name="Yoshida M."/>
            <person name="Uomi M."/>
            <person name="Waturangi D."/>
            <person name="Ekaputri J.J."/>
            <person name="Setiamarga D.H.E."/>
        </authorList>
    </citation>
    <scope>NUCLEOTIDE SEQUENCE [LARGE SCALE GENOMIC DNA]</scope>
    <source>
        <strain evidence="1 2">IDN1</strain>
    </source>
</reference>
<evidence type="ECO:0000313" key="1">
    <source>
        <dbReference type="EMBL" id="BBP87444.1"/>
    </source>
</evidence>
<sequence length="66" mass="7242">MCNTCNSEKVVINENTFMAGFYPCPECNTTGRKQSLKPVIEMLNQMLAKAEALGRKDSKAKAMAAN</sequence>
<dbReference type="AlphaFoldDB" id="A0A5S9M5K6"/>
<dbReference type="EMBL" id="AP021906">
    <property type="protein sequence ID" value="BBP87444.1"/>
    <property type="molecule type" value="Genomic_DNA"/>
</dbReference>